<keyword evidence="4" id="KW-0378">Hydrolase</keyword>
<keyword evidence="6" id="KW-0411">Iron-sulfur</keyword>
<dbReference type="PANTHER" id="PTHR36531">
    <property type="entry name" value="CRISPR-ASSOCIATED EXONUCLEASE CAS4"/>
    <property type="match status" value="1"/>
</dbReference>
<dbReference type="EMBL" id="BKZW01000001">
    <property type="protein sequence ID" value="GER88604.1"/>
    <property type="molecule type" value="Genomic_DNA"/>
</dbReference>
<feature type="transmembrane region" description="Helical" evidence="7">
    <location>
        <begin position="6"/>
        <end position="25"/>
    </location>
</feature>
<dbReference type="InterPro" id="IPR051827">
    <property type="entry name" value="Cas4_exonuclease"/>
</dbReference>
<dbReference type="AlphaFoldDB" id="A0A5J4KGL0"/>
<evidence type="ECO:0000259" key="8">
    <source>
        <dbReference type="Pfam" id="PF01930"/>
    </source>
</evidence>
<keyword evidence="10" id="KW-1185">Reference proteome</keyword>
<sequence>MLGQVLFASGIGLLLFSVACFLLLFNERRVQRDYLVREHHQALGLPPGELVYENTDGLGEAITSDEFPVSARPTYIVRLPDKQLLPVDVKPIAINAMNPDSHHVLQVATYCLILEEYAEEPPTHGILRYTDREFPIEYTAALRKKVLRHLKQMDLCSSQLPPSLKKQKVAKCRACIYQPICPVGQGK</sequence>
<dbReference type="InterPro" id="IPR022765">
    <property type="entry name" value="Dna2/Cas4_DUF83"/>
</dbReference>
<evidence type="ECO:0000256" key="2">
    <source>
        <dbReference type="ARBA" id="ARBA00022722"/>
    </source>
</evidence>
<evidence type="ECO:0000313" key="9">
    <source>
        <dbReference type="EMBL" id="GER88604.1"/>
    </source>
</evidence>
<name>A0A5J4KGL0_9CHLR</name>
<gene>
    <name evidence="9" type="ORF">KDW_27660</name>
</gene>
<keyword evidence="7" id="KW-1133">Transmembrane helix</keyword>
<dbReference type="PANTHER" id="PTHR36531:SF6">
    <property type="entry name" value="DNA REPLICATION ATP-DEPENDENT HELICASE_NUCLEASE DNA2"/>
    <property type="match status" value="1"/>
</dbReference>
<dbReference type="GO" id="GO:0004518">
    <property type="term" value="F:nuclease activity"/>
    <property type="evidence" value="ECO:0007669"/>
    <property type="project" value="UniProtKB-KW"/>
</dbReference>
<keyword evidence="2" id="KW-0540">Nuclease</keyword>
<evidence type="ECO:0000256" key="1">
    <source>
        <dbReference type="ARBA" id="ARBA00001966"/>
    </source>
</evidence>
<feature type="domain" description="DUF83" evidence="8">
    <location>
        <begin position="98"/>
        <end position="181"/>
    </location>
</feature>
<comment type="cofactor">
    <cofactor evidence="1">
        <name>[4Fe-4S] cluster</name>
        <dbReference type="ChEBI" id="CHEBI:49883"/>
    </cofactor>
</comment>
<evidence type="ECO:0000256" key="7">
    <source>
        <dbReference type="SAM" id="Phobius"/>
    </source>
</evidence>
<keyword evidence="7" id="KW-0472">Membrane</keyword>
<dbReference type="Pfam" id="PF01930">
    <property type="entry name" value="Cas_Cas4"/>
    <property type="match status" value="1"/>
</dbReference>
<keyword evidence="5" id="KW-0408">Iron</keyword>
<comment type="caution">
    <text evidence="9">The sequence shown here is derived from an EMBL/GenBank/DDBJ whole genome shotgun (WGS) entry which is preliminary data.</text>
</comment>
<keyword evidence="3" id="KW-0479">Metal-binding</keyword>
<evidence type="ECO:0000313" key="10">
    <source>
        <dbReference type="Proteomes" id="UP000326912"/>
    </source>
</evidence>
<organism evidence="9 10">
    <name type="scientific">Dictyobacter vulcani</name>
    <dbReference type="NCBI Taxonomy" id="2607529"/>
    <lineage>
        <taxon>Bacteria</taxon>
        <taxon>Bacillati</taxon>
        <taxon>Chloroflexota</taxon>
        <taxon>Ktedonobacteria</taxon>
        <taxon>Ktedonobacterales</taxon>
        <taxon>Dictyobacteraceae</taxon>
        <taxon>Dictyobacter</taxon>
    </lineage>
</organism>
<dbReference type="InterPro" id="IPR011604">
    <property type="entry name" value="PDDEXK-like_dom_sf"/>
</dbReference>
<dbReference type="RefSeq" id="WP_151756484.1">
    <property type="nucleotide sequence ID" value="NZ_BKZW01000001.1"/>
</dbReference>
<evidence type="ECO:0000256" key="3">
    <source>
        <dbReference type="ARBA" id="ARBA00022723"/>
    </source>
</evidence>
<proteinExistence type="predicted"/>
<dbReference type="GO" id="GO:0046872">
    <property type="term" value="F:metal ion binding"/>
    <property type="evidence" value="ECO:0007669"/>
    <property type="project" value="UniProtKB-KW"/>
</dbReference>
<accession>A0A5J4KGL0</accession>
<evidence type="ECO:0000256" key="5">
    <source>
        <dbReference type="ARBA" id="ARBA00023004"/>
    </source>
</evidence>
<protein>
    <recommendedName>
        <fullName evidence="8">DUF83 domain-containing protein</fullName>
    </recommendedName>
</protein>
<dbReference type="GO" id="GO:0016787">
    <property type="term" value="F:hydrolase activity"/>
    <property type="evidence" value="ECO:0007669"/>
    <property type="project" value="UniProtKB-KW"/>
</dbReference>
<evidence type="ECO:0000256" key="4">
    <source>
        <dbReference type="ARBA" id="ARBA00022801"/>
    </source>
</evidence>
<reference evidence="9 10" key="1">
    <citation type="submission" date="2019-10" db="EMBL/GenBank/DDBJ databases">
        <title>Dictyobacter vulcani sp. nov., within the class Ktedonobacteria, isolated from soil of volcanic Mt. Zao.</title>
        <authorList>
            <person name="Zheng Y."/>
            <person name="Wang C.M."/>
            <person name="Sakai Y."/>
            <person name="Abe K."/>
            <person name="Yokota A."/>
            <person name="Yabe S."/>
        </authorList>
    </citation>
    <scope>NUCLEOTIDE SEQUENCE [LARGE SCALE GENOMIC DNA]</scope>
    <source>
        <strain evidence="9 10">W12</strain>
    </source>
</reference>
<dbReference type="Proteomes" id="UP000326912">
    <property type="component" value="Unassembled WGS sequence"/>
</dbReference>
<dbReference type="GO" id="GO:0051536">
    <property type="term" value="F:iron-sulfur cluster binding"/>
    <property type="evidence" value="ECO:0007669"/>
    <property type="project" value="UniProtKB-KW"/>
</dbReference>
<keyword evidence="7" id="KW-0812">Transmembrane</keyword>
<evidence type="ECO:0000256" key="6">
    <source>
        <dbReference type="ARBA" id="ARBA00023014"/>
    </source>
</evidence>
<dbReference type="Gene3D" id="3.90.320.10">
    <property type="match status" value="1"/>
</dbReference>